<gene>
    <name evidence="1" type="ORF">IAA62_04190</name>
</gene>
<reference evidence="1" key="1">
    <citation type="submission" date="2020-10" db="EMBL/GenBank/DDBJ databases">
        <authorList>
            <person name="Gilroy R."/>
        </authorList>
    </citation>
    <scope>NUCLEOTIDE SEQUENCE</scope>
    <source>
        <strain evidence="1">CHK186-9395</strain>
    </source>
</reference>
<evidence type="ECO:0000313" key="1">
    <source>
        <dbReference type="EMBL" id="HIV01732.1"/>
    </source>
</evidence>
<proteinExistence type="predicted"/>
<comment type="caution">
    <text evidence="1">The sequence shown here is derived from an EMBL/GenBank/DDBJ whole genome shotgun (WGS) entry which is preliminary data.</text>
</comment>
<reference evidence="1" key="2">
    <citation type="journal article" date="2021" name="PeerJ">
        <title>Extensive microbial diversity within the chicken gut microbiome revealed by metagenomics and culture.</title>
        <authorList>
            <person name="Gilroy R."/>
            <person name="Ravi A."/>
            <person name="Getino M."/>
            <person name="Pursley I."/>
            <person name="Horton D.L."/>
            <person name="Alikhan N.F."/>
            <person name="Baker D."/>
            <person name="Gharbi K."/>
            <person name="Hall N."/>
            <person name="Watson M."/>
            <person name="Adriaenssens E.M."/>
            <person name="Foster-Nyarko E."/>
            <person name="Jarju S."/>
            <person name="Secka A."/>
            <person name="Antonio M."/>
            <person name="Oren A."/>
            <person name="Chaudhuri R.R."/>
            <person name="La Ragione R."/>
            <person name="Hildebrand F."/>
            <person name="Pallen M.J."/>
        </authorList>
    </citation>
    <scope>NUCLEOTIDE SEQUENCE</scope>
    <source>
        <strain evidence="1">CHK186-9395</strain>
    </source>
</reference>
<name>A0A9D1NFN2_9FIRM</name>
<evidence type="ECO:0000313" key="2">
    <source>
        <dbReference type="Proteomes" id="UP000886861"/>
    </source>
</evidence>
<dbReference type="EMBL" id="DVOJ01000015">
    <property type="protein sequence ID" value="HIV01732.1"/>
    <property type="molecule type" value="Genomic_DNA"/>
</dbReference>
<dbReference type="AlphaFoldDB" id="A0A9D1NFN2"/>
<dbReference type="Proteomes" id="UP000886861">
    <property type="component" value="Unassembled WGS sequence"/>
</dbReference>
<protein>
    <submittedName>
        <fullName evidence="1">Uncharacterized protein</fullName>
    </submittedName>
</protein>
<sequence length="108" mass="12755">MERQEFNERIQKEYDEFKAYMLTLPKEEIFNAGFEIDLKSYLASYLQSEDSSIKQSTIDNLASIDGNVLDYLLDIYLSSDTYYTYDDLCEEILEIFDGEFYDDGDEIE</sequence>
<organism evidence="1 2">
    <name type="scientific">Candidatus Caccopulliclostridium gallistercoris</name>
    <dbReference type="NCBI Taxonomy" id="2840719"/>
    <lineage>
        <taxon>Bacteria</taxon>
        <taxon>Bacillati</taxon>
        <taxon>Bacillota</taxon>
        <taxon>Clostridia</taxon>
        <taxon>Candidatus Caccopulliclostridium</taxon>
    </lineage>
</organism>
<accession>A0A9D1NFN2</accession>